<accession>A0A6A5KXP7</accession>
<evidence type="ECO:0000313" key="3">
    <source>
        <dbReference type="Proteomes" id="UP000800040"/>
    </source>
</evidence>
<evidence type="ECO:0000256" key="1">
    <source>
        <dbReference type="SAM" id="SignalP"/>
    </source>
</evidence>
<keyword evidence="1" id="KW-0732">Signal</keyword>
<organism evidence="2 3">
    <name type="scientific">Decorospora gaudefroyi</name>
    <dbReference type="NCBI Taxonomy" id="184978"/>
    <lineage>
        <taxon>Eukaryota</taxon>
        <taxon>Fungi</taxon>
        <taxon>Dikarya</taxon>
        <taxon>Ascomycota</taxon>
        <taxon>Pezizomycotina</taxon>
        <taxon>Dothideomycetes</taxon>
        <taxon>Pleosporomycetidae</taxon>
        <taxon>Pleosporales</taxon>
        <taxon>Pleosporineae</taxon>
        <taxon>Pleosporaceae</taxon>
        <taxon>Decorospora</taxon>
    </lineage>
</organism>
<evidence type="ECO:0000313" key="2">
    <source>
        <dbReference type="EMBL" id="KAF1839564.1"/>
    </source>
</evidence>
<feature type="chain" id="PRO_5025640139" description="Secreted protein" evidence="1">
    <location>
        <begin position="24"/>
        <end position="73"/>
    </location>
</feature>
<sequence>MVFLSLWNKAVLLLTHFLETCFSFVDHRFAKPRQSSTGTASHPSEELHCNLRTASYTSSLPLILGHSQATHRA</sequence>
<dbReference type="AlphaFoldDB" id="A0A6A5KXP7"/>
<evidence type="ECO:0008006" key="4">
    <source>
        <dbReference type="Google" id="ProtNLM"/>
    </source>
</evidence>
<gene>
    <name evidence="2" type="ORF">BDW02DRAFT_563619</name>
</gene>
<dbReference type="Proteomes" id="UP000800040">
    <property type="component" value="Unassembled WGS sequence"/>
</dbReference>
<reference evidence="2" key="1">
    <citation type="submission" date="2020-01" db="EMBL/GenBank/DDBJ databases">
        <authorList>
            <consortium name="DOE Joint Genome Institute"/>
            <person name="Haridas S."/>
            <person name="Albert R."/>
            <person name="Binder M."/>
            <person name="Bloem J."/>
            <person name="Labutti K."/>
            <person name="Salamov A."/>
            <person name="Andreopoulos B."/>
            <person name="Baker S.E."/>
            <person name="Barry K."/>
            <person name="Bills G."/>
            <person name="Bluhm B.H."/>
            <person name="Cannon C."/>
            <person name="Castanera R."/>
            <person name="Culley D.E."/>
            <person name="Daum C."/>
            <person name="Ezra D."/>
            <person name="Gonzalez J.B."/>
            <person name="Henrissat B."/>
            <person name="Kuo A."/>
            <person name="Liang C."/>
            <person name="Lipzen A."/>
            <person name="Lutzoni F."/>
            <person name="Magnuson J."/>
            <person name="Mondo S."/>
            <person name="Nolan M."/>
            <person name="Ohm R."/>
            <person name="Pangilinan J."/>
            <person name="Park H.-J."/>
            <person name="Ramirez L."/>
            <person name="Alfaro M."/>
            <person name="Sun H."/>
            <person name="Tritt A."/>
            <person name="Yoshinaga Y."/>
            <person name="Zwiers L.-H."/>
            <person name="Turgeon B.G."/>
            <person name="Goodwin S.B."/>
            <person name="Spatafora J.W."/>
            <person name="Crous P.W."/>
            <person name="Grigoriev I.V."/>
        </authorList>
    </citation>
    <scope>NUCLEOTIDE SEQUENCE</scope>
    <source>
        <strain evidence="2">P77</strain>
    </source>
</reference>
<protein>
    <recommendedName>
        <fullName evidence="4">Secreted protein</fullName>
    </recommendedName>
</protein>
<keyword evidence="3" id="KW-1185">Reference proteome</keyword>
<name>A0A6A5KXP7_9PLEO</name>
<feature type="signal peptide" evidence="1">
    <location>
        <begin position="1"/>
        <end position="23"/>
    </location>
</feature>
<dbReference type="EMBL" id="ML975244">
    <property type="protein sequence ID" value="KAF1839564.1"/>
    <property type="molecule type" value="Genomic_DNA"/>
</dbReference>
<proteinExistence type="predicted"/>